<dbReference type="PANTHER" id="PTHR45931:SF3">
    <property type="entry name" value="RING ZINC FINGER-CONTAINING PROTEIN"/>
    <property type="match status" value="1"/>
</dbReference>
<keyword evidence="1" id="KW-0479">Metal-binding</keyword>
<evidence type="ECO:0000313" key="6">
    <source>
        <dbReference type="EMBL" id="OMJ89027.1"/>
    </source>
</evidence>
<reference evidence="6 7" key="1">
    <citation type="submission" date="2016-11" db="EMBL/GenBank/DDBJ databases">
        <title>The macronuclear genome of Stentor coeruleus: a giant cell with tiny introns.</title>
        <authorList>
            <person name="Slabodnick M."/>
            <person name="Ruby J.G."/>
            <person name="Reiff S.B."/>
            <person name="Swart E.C."/>
            <person name="Gosai S."/>
            <person name="Prabakaran S."/>
            <person name="Witkowska E."/>
            <person name="Larue G.E."/>
            <person name="Fisher S."/>
            <person name="Freeman R.M."/>
            <person name="Gunawardena J."/>
            <person name="Chu W."/>
            <person name="Stover N.A."/>
            <person name="Gregory B.D."/>
            <person name="Nowacki M."/>
            <person name="Derisi J."/>
            <person name="Roy S.W."/>
            <person name="Marshall W.F."/>
            <person name="Sood P."/>
        </authorList>
    </citation>
    <scope>NUCLEOTIDE SEQUENCE [LARGE SCALE GENOMIC DNA]</scope>
    <source>
        <strain evidence="6">WM001</strain>
    </source>
</reference>
<protein>
    <recommendedName>
        <fullName evidence="5">RING-type domain-containing protein</fullName>
    </recommendedName>
</protein>
<evidence type="ECO:0000259" key="5">
    <source>
        <dbReference type="PROSITE" id="PS50089"/>
    </source>
</evidence>
<gene>
    <name evidence="6" type="ORF">SteCoe_8845</name>
</gene>
<dbReference type="InterPro" id="IPR001841">
    <property type="entry name" value="Znf_RING"/>
</dbReference>
<proteinExistence type="predicted"/>
<dbReference type="AlphaFoldDB" id="A0A1R2CJ46"/>
<dbReference type="GO" id="GO:0008270">
    <property type="term" value="F:zinc ion binding"/>
    <property type="evidence" value="ECO:0007669"/>
    <property type="project" value="UniProtKB-KW"/>
</dbReference>
<name>A0A1R2CJ46_9CILI</name>
<keyword evidence="2 4" id="KW-0863">Zinc-finger</keyword>
<dbReference type="GO" id="GO:0061630">
    <property type="term" value="F:ubiquitin protein ligase activity"/>
    <property type="evidence" value="ECO:0007669"/>
    <property type="project" value="TreeGrafter"/>
</dbReference>
<keyword evidence="7" id="KW-1185">Reference proteome</keyword>
<dbReference type="PROSITE" id="PS50089">
    <property type="entry name" value="ZF_RING_2"/>
    <property type="match status" value="1"/>
</dbReference>
<dbReference type="InterPro" id="IPR013083">
    <property type="entry name" value="Znf_RING/FYVE/PHD"/>
</dbReference>
<evidence type="ECO:0000256" key="3">
    <source>
        <dbReference type="ARBA" id="ARBA00022833"/>
    </source>
</evidence>
<dbReference type="OrthoDB" id="421575at2759"/>
<dbReference type="Pfam" id="PF13639">
    <property type="entry name" value="zf-RING_2"/>
    <property type="match status" value="1"/>
</dbReference>
<evidence type="ECO:0000313" key="7">
    <source>
        <dbReference type="Proteomes" id="UP000187209"/>
    </source>
</evidence>
<dbReference type="SMART" id="SM00184">
    <property type="entry name" value="RING"/>
    <property type="match status" value="1"/>
</dbReference>
<dbReference type="InterPro" id="IPR051834">
    <property type="entry name" value="RING_finger_E3_ligase"/>
</dbReference>
<dbReference type="GO" id="GO:0006511">
    <property type="term" value="P:ubiquitin-dependent protein catabolic process"/>
    <property type="evidence" value="ECO:0007669"/>
    <property type="project" value="TreeGrafter"/>
</dbReference>
<dbReference type="EMBL" id="MPUH01000135">
    <property type="protein sequence ID" value="OMJ89027.1"/>
    <property type="molecule type" value="Genomic_DNA"/>
</dbReference>
<feature type="domain" description="RING-type" evidence="5">
    <location>
        <begin position="155"/>
        <end position="196"/>
    </location>
</feature>
<evidence type="ECO:0000256" key="4">
    <source>
        <dbReference type="PROSITE-ProRule" id="PRU00175"/>
    </source>
</evidence>
<dbReference type="GO" id="GO:0005634">
    <property type="term" value="C:nucleus"/>
    <property type="evidence" value="ECO:0007669"/>
    <property type="project" value="TreeGrafter"/>
</dbReference>
<evidence type="ECO:0000256" key="1">
    <source>
        <dbReference type="ARBA" id="ARBA00022723"/>
    </source>
</evidence>
<comment type="caution">
    <text evidence="6">The sequence shown here is derived from an EMBL/GenBank/DDBJ whole genome shotgun (WGS) entry which is preliminary data.</text>
</comment>
<dbReference type="Proteomes" id="UP000187209">
    <property type="component" value="Unassembled WGS sequence"/>
</dbReference>
<sequence>MQSINTSSRIIYCYVCKSSSVIDSIDLICPQCSSDFLEECTISQSYPAYSPQRTSLDIVSLESEQDPPIEDSSSNAESIVYPYIRPFDTTDSPISSSQAFSLLDITTPHTLSSQTNFRSIFNFIQVNRQQNPVSQEVLESITTIPVSNSLTESECQICGDYFEISEMATILNCTHSFHQSCIYPWLRMKNSCPVCRQIIE</sequence>
<evidence type="ECO:0000256" key="2">
    <source>
        <dbReference type="ARBA" id="ARBA00022771"/>
    </source>
</evidence>
<organism evidence="6 7">
    <name type="scientific">Stentor coeruleus</name>
    <dbReference type="NCBI Taxonomy" id="5963"/>
    <lineage>
        <taxon>Eukaryota</taxon>
        <taxon>Sar</taxon>
        <taxon>Alveolata</taxon>
        <taxon>Ciliophora</taxon>
        <taxon>Postciliodesmatophora</taxon>
        <taxon>Heterotrichea</taxon>
        <taxon>Heterotrichida</taxon>
        <taxon>Stentoridae</taxon>
        <taxon>Stentor</taxon>
    </lineage>
</organism>
<dbReference type="SUPFAM" id="SSF57850">
    <property type="entry name" value="RING/U-box"/>
    <property type="match status" value="1"/>
</dbReference>
<keyword evidence="3" id="KW-0862">Zinc</keyword>
<dbReference type="PANTHER" id="PTHR45931">
    <property type="entry name" value="SI:CH211-59O9.10"/>
    <property type="match status" value="1"/>
</dbReference>
<accession>A0A1R2CJ46</accession>
<dbReference type="Gene3D" id="3.30.40.10">
    <property type="entry name" value="Zinc/RING finger domain, C3HC4 (zinc finger)"/>
    <property type="match status" value="1"/>
</dbReference>